<keyword evidence="3" id="KW-0812">Transmembrane</keyword>
<keyword evidence="1" id="KW-0479">Metal-binding</keyword>
<dbReference type="PROSITE" id="PS50846">
    <property type="entry name" value="HMA_2"/>
    <property type="match status" value="1"/>
</dbReference>
<comment type="caution">
    <text evidence="5">The sequence shown here is derived from an EMBL/GenBank/DDBJ whole genome shotgun (WGS) entry which is preliminary data.</text>
</comment>
<dbReference type="PRINTS" id="PR00946">
    <property type="entry name" value="HGSCAVENGER"/>
</dbReference>
<evidence type="ECO:0000256" key="3">
    <source>
        <dbReference type="SAM" id="Phobius"/>
    </source>
</evidence>
<evidence type="ECO:0000256" key="2">
    <source>
        <dbReference type="ARBA" id="ARBA00022967"/>
    </source>
</evidence>
<dbReference type="PANTHER" id="PTHR43520:SF8">
    <property type="entry name" value="P-TYPE CU(+) TRANSPORTER"/>
    <property type="match status" value="1"/>
</dbReference>
<dbReference type="FunFam" id="3.30.70.100:FF:000005">
    <property type="entry name" value="Copper-exporting P-type ATPase A"/>
    <property type="match status" value="1"/>
</dbReference>
<dbReference type="GO" id="GO:0005507">
    <property type="term" value="F:copper ion binding"/>
    <property type="evidence" value="ECO:0007669"/>
    <property type="project" value="TreeGrafter"/>
</dbReference>
<dbReference type="Gene3D" id="3.30.70.100">
    <property type="match status" value="1"/>
</dbReference>
<evidence type="ECO:0000259" key="4">
    <source>
        <dbReference type="PROSITE" id="PS50846"/>
    </source>
</evidence>
<dbReference type="GO" id="GO:0016020">
    <property type="term" value="C:membrane"/>
    <property type="evidence" value="ECO:0007669"/>
    <property type="project" value="TreeGrafter"/>
</dbReference>
<keyword evidence="3" id="KW-1133">Transmembrane helix</keyword>
<evidence type="ECO:0000313" key="5">
    <source>
        <dbReference type="EMBL" id="KKM06348.1"/>
    </source>
</evidence>
<dbReference type="GO" id="GO:0055070">
    <property type="term" value="P:copper ion homeostasis"/>
    <property type="evidence" value="ECO:0007669"/>
    <property type="project" value="TreeGrafter"/>
</dbReference>
<dbReference type="PROSITE" id="PS01047">
    <property type="entry name" value="HMA_1"/>
    <property type="match status" value="1"/>
</dbReference>
<dbReference type="InterPro" id="IPR001802">
    <property type="entry name" value="MerP/CopZ"/>
</dbReference>
<dbReference type="Pfam" id="PF00403">
    <property type="entry name" value="HMA"/>
    <property type="match status" value="1"/>
</dbReference>
<feature type="transmembrane region" description="Helical" evidence="3">
    <location>
        <begin position="85"/>
        <end position="108"/>
    </location>
</feature>
<evidence type="ECO:0000256" key="1">
    <source>
        <dbReference type="ARBA" id="ARBA00022723"/>
    </source>
</evidence>
<accession>A0A0F9K562</accession>
<dbReference type="InterPro" id="IPR017969">
    <property type="entry name" value="Heavy-metal-associated_CS"/>
</dbReference>
<dbReference type="EMBL" id="LAZR01016015">
    <property type="protein sequence ID" value="KKM06348.1"/>
    <property type="molecule type" value="Genomic_DNA"/>
</dbReference>
<feature type="domain" description="HMA" evidence="4">
    <location>
        <begin position="3"/>
        <end position="69"/>
    </location>
</feature>
<sequence>MTKKINFLIRGMHCASCVNSIEKEIQKLDWIKKVNINFANSKALVEFDDKKLKDEDIFKAVERAGYAVEREDKDKLEKEKEIKSLRIRFIISLCLSIPLMYFAMRIWIHSLLLEYQLPIFIVWYQQCRYG</sequence>
<dbReference type="GO" id="GO:0043682">
    <property type="term" value="F:P-type divalent copper transporter activity"/>
    <property type="evidence" value="ECO:0007669"/>
    <property type="project" value="TreeGrafter"/>
</dbReference>
<organism evidence="5">
    <name type="scientific">marine sediment metagenome</name>
    <dbReference type="NCBI Taxonomy" id="412755"/>
    <lineage>
        <taxon>unclassified sequences</taxon>
        <taxon>metagenomes</taxon>
        <taxon>ecological metagenomes</taxon>
    </lineage>
</organism>
<dbReference type="CDD" id="cd00371">
    <property type="entry name" value="HMA"/>
    <property type="match status" value="1"/>
</dbReference>
<dbReference type="AlphaFoldDB" id="A0A0F9K562"/>
<protein>
    <recommendedName>
        <fullName evidence="4">HMA domain-containing protein</fullName>
    </recommendedName>
</protein>
<dbReference type="InterPro" id="IPR036163">
    <property type="entry name" value="HMA_dom_sf"/>
</dbReference>
<reference evidence="5" key="1">
    <citation type="journal article" date="2015" name="Nature">
        <title>Complex archaea that bridge the gap between prokaryotes and eukaryotes.</title>
        <authorList>
            <person name="Spang A."/>
            <person name="Saw J.H."/>
            <person name="Jorgensen S.L."/>
            <person name="Zaremba-Niedzwiedzka K."/>
            <person name="Martijn J."/>
            <person name="Lind A.E."/>
            <person name="van Eijk R."/>
            <person name="Schleper C."/>
            <person name="Guy L."/>
            <person name="Ettema T.J."/>
        </authorList>
    </citation>
    <scope>NUCLEOTIDE SEQUENCE</scope>
</reference>
<gene>
    <name evidence="5" type="ORF">LCGC14_1744880</name>
</gene>
<keyword evidence="3" id="KW-0472">Membrane</keyword>
<dbReference type="SUPFAM" id="SSF55008">
    <property type="entry name" value="HMA, heavy metal-associated domain"/>
    <property type="match status" value="1"/>
</dbReference>
<proteinExistence type="predicted"/>
<name>A0A0F9K562_9ZZZZ</name>
<keyword evidence="2" id="KW-1278">Translocase</keyword>
<dbReference type="PANTHER" id="PTHR43520">
    <property type="entry name" value="ATP7, ISOFORM B"/>
    <property type="match status" value="1"/>
</dbReference>
<dbReference type="InterPro" id="IPR006121">
    <property type="entry name" value="HMA_dom"/>
</dbReference>